<dbReference type="InterPro" id="IPR012338">
    <property type="entry name" value="Beta-lactam/transpept-like"/>
</dbReference>
<keyword evidence="3" id="KW-1185">Reference proteome</keyword>
<reference evidence="2 3" key="1">
    <citation type="submission" date="2024-06" db="EMBL/GenBank/DDBJ databases">
        <title>Sorghum-associated microbial communities from plants grown in Nebraska, USA.</title>
        <authorList>
            <person name="Schachtman D."/>
        </authorList>
    </citation>
    <scope>NUCLEOTIDE SEQUENCE [LARGE SCALE GENOMIC DNA]</scope>
    <source>
        <strain evidence="2 3">2857</strain>
    </source>
</reference>
<dbReference type="GO" id="GO:0008800">
    <property type="term" value="F:beta-lactamase activity"/>
    <property type="evidence" value="ECO:0007669"/>
    <property type="project" value="UniProtKB-EC"/>
</dbReference>
<dbReference type="Gene3D" id="3.40.710.10">
    <property type="entry name" value="DD-peptidase/beta-lactamase superfamily"/>
    <property type="match status" value="1"/>
</dbReference>
<comment type="caution">
    <text evidence="2">The sequence shown here is derived from an EMBL/GenBank/DDBJ whole genome shotgun (WGS) entry which is preliminary data.</text>
</comment>
<dbReference type="InterPro" id="IPR045155">
    <property type="entry name" value="Beta-lactam_cat"/>
</dbReference>
<dbReference type="PANTHER" id="PTHR35333">
    <property type="entry name" value="BETA-LACTAMASE"/>
    <property type="match status" value="1"/>
</dbReference>
<sequence>MAQVARIRERTDRLRAATPGRHASDVRMPKFAASFRALGRLAYEGAQVSANVLDLSSGATLVAIDDRIVLPTASIGKVLLLIEVSARLTARDDSGYGILDKPPLGLVGQAGVWQHMQAPALPVADLAMLVGSSSDNLAMNLLLNRVGLDAVRARTESLGLTRTALLDFARDTRGPDDAPQLSVGSTAELAKLFGMLAREEVVDAVTSQRVMGWLSLNSDLSLVASAFGLDPLSHRSPDHATLLINKTGTDVGVRSEAGALRGRRAAVSYAVSVHFTDDSLARRLSVVDTMRTVGQELLDYVH</sequence>
<dbReference type="Proteomes" id="UP001549257">
    <property type="component" value="Unassembled WGS sequence"/>
</dbReference>
<dbReference type="InterPro" id="IPR000871">
    <property type="entry name" value="Beta-lactam_class-A"/>
</dbReference>
<evidence type="ECO:0000313" key="3">
    <source>
        <dbReference type="Proteomes" id="UP001549257"/>
    </source>
</evidence>
<dbReference type="EMBL" id="JBEPSJ010000003">
    <property type="protein sequence ID" value="MET4583375.1"/>
    <property type="molecule type" value="Genomic_DNA"/>
</dbReference>
<dbReference type="EC" id="3.5.2.6" evidence="2"/>
<name>A0ABV2QR06_9MICO</name>
<keyword evidence="2" id="KW-0378">Hydrolase</keyword>
<feature type="domain" description="Beta-lactamase class A catalytic" evidence="1">
    <location>
        <begin position="51"/>
        <end position="273"/>
    </location>
</feature>
<proteinExistence type="predicted"/>
<dbReference type="SUPFAM" id="SSF56601">
    <property type="entry name" value="beta-lactamase/transpeptidase-like"/>
    <property type="match status" value="1"/>
</dbReference>
<organism evidence="2 3">
    <name type="scientific">Conyzicola nivalis</name>
    <dbReference type="NCBI Taxonomy" id="1477021"/>
    <lineage>
        <taxon>Bacteria</taxon>
        <taxon>Bacillati</taxon>
        <taxon>Actinomycetota</taxon>
        <taxon>Actinomycetes</taxon>
        <taxon>Micrococcales</taxon>
        <taxon>Microbacteriaceae</taxon>
        <taxon>Conyzicola</taxon>
    </lineage>
</organism>
<gene>
    <name evidence="2" type="ORF">ABIE21_002894</name>
</gene>
<protein>
    <submittedName>
        <fullName evidence="2">Beta-lactamase class A</fullName>
        <ecNumber evidence="2">3.5.2.6</ecNumber>
    </submittedName>
</protein>
<evidence type="ECO:0000259" key="1">
    <source>
        <dbReference type="Pfam" id="PF13354"/>
    </source>
</evidence>
<dbReference type="Pfam" id="PF13354">
    <property type="entry name" value="Beta-lactamase2"/>
    <property type="match status" value="1"/>
</dbReference>
<dbReference type="PANTHER" id="PTHR35333:SF3">
    <property type="entry name" value="BETA-LACTAMASE-TYPE TRANSPEPTIDASE FOLD CONTAINING PROTEIN"/>
    <property type="match status" value="1"/>
</dbReference>
<accession>A0ABV2QR06</accession>
<evidence type="ECO:0000313" key="2">
    <source>
        <dbReference type="EMBL" id="MET4583375.1"/>
    </source>
</evidence>